<protein>
    <recommendedName>
        <fullName evidence="4">Fatty acid-binding protein DegV</fullName>
    </recommendedName>
</protein>
<dbReference type="PROSITE" id="PS51482">
    <property type="entry name" value="DEGV"/>
    <property type="match status" value="1"/>
</dbReference>
<keyword evidence="1" id="KW-0446">Lipid-binding</keyword>
<dbReference type="Proteomes" id="UP000195455">
    <property type="component" value="Unassembled WGS sequence"/>
</dbReference>
<dbReference type="Gene3D" id="3.30.1180.10">
    <property type="match status" value="1"/>
</dbReference>
<evidence type="ECO:0000313" key="3">
    <source>
        <dbReference type="Proteomes" id="UP000195455"/>
    </source>
</evidence>
<dbReference type="InterPro" id="IPR050270">
    <property type="entry name" value="DegV_domain_contain"/>
</dbReference>
<organism evidence="2 3">
    <name type="scientific">Anaerotignum lactatifermentans</name>
    <dbReference type="NCBI Taxonomy" id="160404"/>
    <lineage>
        <taxon>Bacteria</taxon>
        <taxon>Bacillati</taxon>
        <taxon>Bacillota</taxon>
        <taxon>Clostridia</taxon>
        <taxon>Lachnospirales</taxon>
        <taxon>Anaerotignaceae</taxon>
        <taxon>Anaerotignum</taxon>
    </lineage>
</organism>
<sequence length="285" mass="31014">MRREIPMVKIITDSTCDLTKERMGEIGVTCVPLTVHIGNDIYLDGVDLSKAEFYEKLRTEKSFPTTAQPTPHTFEEVFTAALEEADEVVCLLISSELSGTVQSANIAKNTMEREEIHILDSRTTCLSLGLLVEIAAQRAKEGKTAAEIMTELEGLTSRVRICAGIETLEYLKKGGRLSGTAAALGTMLNIRPLMGILDGKVLMLGKARGNKKMYAQLKQMVEEEGIDDDYPVLLGHAQSMENYEKFKEACGDLIAGRTQLYGDIGCVVGAHAGPGIVGIAFIKKV</sequence>
<evidence type="ECO:0000313" key="2">
    <source>
        <dbReference type="EMBL" id="OUN43548.1"/>
    </source>
</evidence>
<dbReference type="GO" id="GO:0008289">
    <property type="term" value="F:lipid binding"/>
    <property type="evidence" value="ECO:0007669"/>
    <property type="project" value="UniProtKB-KW"/>
</dbReference>
<evidence type="ECO:0000256" key="1">
    <source>
        <dbReference type="ARBA" id="ARBA00023121"/>
    </source>
</evidence>
<dbReference type="Gene3D" id="3.40.50.10170">
    <property type="match status" value="1"/>
</dbReference>
<dbReference type="AlphaFoldDB" id="A0A1Y3U8M7"/>
<gene>
    <name evidence="2" type="ORF">B5G26_06810</name>
</gene>
<dbReference type="PANTHER" id="PTHR33434">
    <property type="entry name" value="DEGV DOMAIN-CONTAINING PROTEIN DR_1986-RELATED"/>
    <property type="match status" value="1"/>
</dbReference>
<dbReference type="PANTHER" id="PTHR33434:SF2">
    <property type="entry name" value="FATTY ACID-BINDING PROTEIN TM_1468"/>
    <property type="match status" value="1"/>
</dbReference>
<dbReference type="NCBIfam" id="TIGR00762">
    <property type="entry name" value="DegV"/>
    <property type="match status" value="1"/>
</dbReference>
<comment type="caution">
    <text evidence="2">The sequence shown here is derived from an EMBL/GenBank/DDBJ whole genome shotgun (WGS) entry which is preliminary data.</text>
</comment>
<dbReference type="SUPFAM" id="SSF82549">
    <property type="entry name" value="DAK1/DegV-like"/>
    <property type="match status" value="1"/>
</dbReference>
<dbReference type="Pfam" id="PF02645">
    <property type="entry name" value="DegV"/>
    <property type="match status" value="1"/>
</dbReference>
<dbReference type="InterPro" id="IPR003797">
    <property type="entry name" value="DegV"/>
</dbReference>
<reference evidence="3" key="1">
    <citation type="submission" date="2017-04" db="EMBL/GenBank/DDBJ databases">
        <title>Function of individual gut microbiota members based on whole genome sequencing of pure cultures obtained from chicken caecum.</title>
        <authorList>
            <person name="Medvecky M."/>
            <person name="Cejkova D."/>
            <person name="Polansky O."/>
            <person name="Karasova D."/>
            <person name="Kubasova T."/>
            <person name="Cizek A."/>
            <person name="Rychlik I."/>
        </authorList>
    </citation>
    <scope>NUCLEOTIDE SEQUENCE [LARGE SCALE GENOMIC DNA]</scope>
    <source>
        <strain evidence="3">An75</strain>
    </source>
</reference>
<dbReference type="EMBL" id="NFHM01000008">
    <property type="protein sequence ID" value="OUN43548.1"/>
    <property type="molecule type" value="Genomic_DNA"/>
</dbReference>
<accession>A0A1Y3U8M7</accession>
<dbReference type="InterPro" id="IPR043168">
    <property type="entry name" value="DegV_C"/>
</dbReference>
<name>A0A1Y3U8M7_9FIRM</name>
<proteinExistence type="predicted"/>
<evidence type="ECO:0008006" key="4">
    <source>
        <dbReference type="Google" id="ProtNLM"/>
    </source>
</evidence>